<dbReference type="InterPro" id="IPR012337">
    <property type="entry name" value="RNaseH-like_sf"/>
</dbReference>
<name>A0A8T0FL55_ARGBR</name>
<evidence type="ECO:0000256" key="1">
    <source>
        <dbReference type="SAM" id="MobiDB-lite"/>
    </source>
</evidence>
<proteinExistence type="predicted"/>
<dbReference type="GO" id="GO:0003676">
    <property type="term" value="F:nucleic acid binding"/>
    <property type="evidence" value="ECO:0007669"/>
    <property type="project" value="InterPro"/>
</dbReference>
<organism evidence="2 3">
    <name type="scientific">Argiope bruennichi</name>
    <name type="common">Wasp spider</name>
    <name type="synonym">Aranea bruennichi</name>
    <dbReference type="NCBI Taxonomy" id="94029"/>
    <lineage>
        <taxon>Eukaryota</taxon>
        <taxon>Metazoa</taxon>
        <taxon>Ecdysozoa</taxon>
        <taxon>Arthropoda</taxon>
        <taxon>Chelicerata</taxon>
        <taxon>Arachnida</taxon>
        <taxon>Araneae</taxon>
        <taxon>Araneomorphae</taxon>
        <taxon>Entelegynae</taxon>
        <taxon>Araneoidea</taxon>
        <taxon>Araneidae</taxon>
        <taxon>Argiope</taxon>
    </lineage>
</organism>
<keyword evidence="3" id="KW-1185">Reference proteome</keyword>
<gene>
    <name evidence="2" type="ORF">HNY73_007484</name>
</gene>
<feature type="compositionally biased region" description="Polar residues" evidence="1">
    <location>
        <begin position="237"/>
        <end position="255"/>
    </location>
</feature>
<reference evidence="2" key="1">
    <citation type="journal article" date="2020" name="bioRxiv">
        <title>Chromosome-level reference genome of the European wasp spider Argiope bruennichi: a resource for studies on range expansion and evolutionary adaptation.</title>
        <authorList>
            <person name="Sheffer M.M."/>
            <person name="Hoppe A."/>
            <person name="Krehenwinkel H."/>
            <person name="Uhl G."/>
            <person name="Kuss A.W."/>
            <person name="Jensen L."/>
            <person name="Jensen C."/>
            <person name="Gillespie R.G."/>
            <person name="Hoff K.J."/>
            <person name="Prost S."/>
        </authorList>
    </citation>
    <scope>NUCLEOTIDE SEQUENCE</scope>
</reference>
<accession>A0A8T0FL55</accession>
<comment type="caution">
    <text evidence="2">The sequence shown here is derived from an EMBL/GenBank/DDBJ whole genome shotgun (WGS) entry which is preliminary data.</text>
</comment>
<evidence type="ECO:0008006" key="4">
    <source>
        <dbReference type="Google" id="ProtNLM"/>
    </source>
</evidence>
<evidence type="ECO:0000313" key="2">
    <source>
        <dbReference type="EMBL" id="KAF8789553.1"/>
    </source>
</evidence>
<dbReference type="Proteomes" id="UP000807504">
    <property type="component" value="Unassembled WGS sequence"/>
</dbReference>
<dbReference type="AlphaFoldDB" id="A0A8T0FL55"/>
<protein>
    <recommendedName>
        <fullName evidence="4">RNase H type-1 domain-containing protein</fullName>
    </recommendedName>
</protein>
<evidence type="ECO:0000313" key="3">
    <source>
        <dbReference type="Proteomes" id="UP000807504"/>
    </source>
</evidence>
<reference evidence="2" key="2">
    <citation type="submission" date="2020-06" db="EMBL/GenBank/DDBJ databases">
        <authorList>
            <person name="Sheffer M."/>
        </authorList>
    </citation>
    <scope>NUCLEOTIDE SEQUENCE</scope>
</reference>
<feature type="compositionally biased region" description="Acidic residues" evidence="1">
    <location>
        <begin position="377"/>
        <end position="387"/>
    </location>
</feature>
<sequence length="425" mass="49113">MRNPVVCVKLELRLRLEAAEQPTSGSPLSLSQFCAGRRRQSRLCVLLIVGERIPRGPISAIRSRCFPKRKTWVLKQLIDKIKIVSANHRPNFFWVKAHVGVAGNEEADKQAKLATRKNTVDSRVPRSHNTLKSDIRRNIIEEWQNEWASTTKGPQTHQYLPKVSTKIKTFHPLIIQFLSGHGRFPSYFKRFGITDNPALRLRNFEKASTKLKRAEKTSNLSSDSDFNENRRKYEDPIQNTPSTSWQNPQLPSTSHCTSHNFPPVTPAHMDNQVSSSNKAFQRKVLRTLVEIKEDQAELHSMIQSITKVGSCSVIPEECVFPVNSSEELNLFNEYLYDREKFSQFEIQKLLTESDKEELETQKVQDEEKEDSYTDVPENIEEGEEDSYSEQNDTYSSADKCGEERQDQYVAFRKHRNKIFRDNGHR</sequence>
<feature type="region of interest" description="Disordered" evidence="1">
    <location>
        <begin position="354"/>
        <end position="401"/>
    </location>
</feature>
<dbReference type="Gene3D" id="3.30.420.10">
    <property type="entry name" value="Ribonuclease H-like superfamily/Ribonuclease H"/>
    <property type="match status" value="1"/>
</dbReference>
<dbReference type="EMBL" id="JABXBU010000012">
    <property type="protein sequence ID" value="KAF8789553.1"/>
    <property type="molecule type" value="Genomic_DNA"/>
</dbReference>
<dbReference type="InterPro" id="IPR036397">
    <property type="entry name" value="RNaseH_sf"/>
</dbReference>
<feature type="region of interest" description="Disordered" evidence="1">
    <location>
        <begin position="210"/>
        <end position="255"/>
    </location>
</feature>
<dbReference type="SUPFAM" id="SSF53098">
    <property type="entry name" value="Ribonuclease H-like"/>
    <property type="match status" value="1"/>
</dbReference>